<gene>
    <name evidence="2" type="ORF">OZSIB_3091</name>
</gene>
<evidence type="ECO:0000313" key="3">
    <source>
        <dbReference type="Proteomes" id="UP000252355"/>
    </source>
</evidence>
<evidence type="ECO:0000313" key="2">
    <source>
        <dbReference type="EMBL" id="RCK77280.1"/>
    </source>
</evidence>
<accession>A0A367ZGP1</accession>
<sequence length="317" mass="31267">MEGPRPPARPGSSVSLDFQPDPEHGGAALGHPGASWRPAAARAATSGAGDGGAICLASKGRGSAFPECRNHGAGIPAIAPDGSRGWRSDDRGDERPRGACAARGAGCERCPPVLGAADRGGAGGPGAGCRAWRRLRGGGHFGAGRGLRAGGPAGDLRAAGVAAGFPAARGAGGPAWPGAAGGAVAPGTGTGPCRMDLANGAVAGGGRSGPGGRFPIGVRVDGRSTWPAPRHSCRDQVRAPRGQTTAAGRGGRERPMTRQRSPGGIVGTTPFPVQCPGSTPVGRGCLNEGGPCADGAGGHLSIAPSERARRMSWRVRP</sequence>
<feature type="region of interest" description="Disordered" evidence="1">
    <location>
        <begin position="1"/>
        <end position="56"/>
    </location>
</feature>
<proteinExistence type="predicted"/>
<dbReference type="AlphaFoldDB" id="A0A367ZGP1"/>
<comment type="caution">
    <text evidence="2">The sequence shown here is derived from an EMBL/GenBank/DDBJ whole genome shotgun (WGS) entry which is preliminary data.</text>
</comment>
<name>A0A367ZGP1_9BACT</name>
<reference evidence="2 3" key="1">
    <citation type="submission" date="2018-05" db="EMBL/GenBank/DDBJ databases">
        <title>A metagenomic window into the 2 km-deep terrestrial subsurface aquifer revealed taxonomically and functionally diverse microbial community comprising novel uncultured bacterial lineages.</title>
        <authorList>
            <person name="Kadnikov V.V."/>
            <person name="Mardanov A.V."/>
            <person name="Beletsky A.V."/>
            <person name="Banks D."/>
            <person name="Pimenov N.V."/>
            <person name="Frank Y.A."/>
            <person name="Karnachuk O.V."/>
            <person name="Ravin N.V."/>
        </authorList>
    </citation>
    <scope>NUCLEOTIDE SEQUENCE [LARGE SCALE GENOMIC DNA]</scope>
    <source>
        <strain evidence="2">BY5</strain>
    </source>
</reference>
<protein>
    <submittedName>
        <fullName evidence="2">Uncharacterized protein</fullName>
    </submittedName>
</protein>
<dbReference type="Proteomes" id="UP000252355">
    <property type="component" value="Unassembled WGS sequence"/>
</dbReference>
<organism evidence="2 3">
    <name type="scientific">Candidatus Ozemobacter sibiricus</name>
    <dbReference type="NCBI Taxonomy" id="2268124"/>
    <lineage>
        <taxon>Bacteria</taxon>
        <taxon>Candidatus Ozemobacteria</taxon>
        <taxon>Candidatus Ozemobacterales</taxon>
        <taxon>Candidatus Ozemobacteraceae</taxon>
        <taxon>Candidatus Ozemobacter</taxon>
    </lineage>
</organism>
<feature type="region of interest" description="Disordered" evidence="1">
    <location>
        <begin position="73"/>
        <end position="102"/>
    </location>
</feature>
<feature type="region of interest" description="Disordered" evidence="1">
    <location>
        <begin position="223"/>
        <end position="275"/>
    </location>
</feature>
<evidence type="ECO:0000256" key="1">
    <source>
        <dbReference type="SAM" id="MobiDB-lite"/>
    </source>
</evidence>
<feature type="compositionally biased region" description="Basic and acidic residues" evidence="1">
    <location>
        <begin position="84"/>
        <end position="97"/>
    </location>
</feature>
<dbReference type="EMBL" id="QOQW01000034">
    <property type="protein sequence ID" value="RCK77280.1"/>
    <property type="molecule type" value="Genomic_DNA"/>
</dbReference>
<feature type="compositionally biased region" description="Low complexity" evidence="1">
    <location>
        <begin position="32"/>
        <end position="47"/>
    </location>
</feature>